<evidence type="ECO:0000256" key="2">
    <source>
        <dbReference type="SAM" id="Phobius"/>
    </source>
</evidence>
<feature type="region of interest" description="Disordered" evidence="1">
    <location>
        <begin position="75"/>
        <end position="95"/>
    </location>
</feature>
<dbReference type="InterPro" id="IPR027417">
    <property type="entry name" value="P-loop_NTPase"/>
</dbReference>
<dbReference type="SUPFAM" id="SSF52540">
    <property type="entry name" value="P-loop containing nucleoside triphosphate hydrolases"/>
    <property type="match status" value="1"/>
</dbReference>
<protein>
    <recommendedName>
        <fullName evidence="3">NACHT C-terminal Helical domain-containing protein</fullName>
    </recommendedName>
</protein>
<dbReference type="HOGENOM" id="CLU_423850_0_0_3"/>
<feature type="domain" description="NACHT C-terminal Helical" evidence="3">
    <location>
        <begin position="589"/>
        <end position="625"/>
    </location>
</feature>
<dbReference type="OrthoDB" id="437410at2"/>
<gene>
    <name evidence="4" type="ordered locus">Tery_3672</name>
</gene>
<dbReference type="AlphaFoldDB" id="Q10YE1"/>
<dbReference type="KEGG" id="ter:Tery_3672"/>
<name>Q10YE1_TRIEI</name>
<dbReference type="InterPro" id="IPR054589">
    <property type="entry name" value="NCH4"/>
</dbReference>
<proteinExistence type="predicted"/>
<dbReference type="Gene3D" id="3.40.50.300">
    <property type="entry name" value="P-loop containing nucleotide triphosphate hydrolases"/>
    <property type="match status" value="1"/>
</dbReference>
<sequence>MCYNILVKVFFDLFDFMTTPPKHTLLAVLKIALLSTSYTLSFMATSFSSVYPGNKQINSLVFAQENVKTNPNLTANLEENNTTQPTEQKTQEDSETSVNSRFKIIREDLQQESLEIINFAVKQIKLLILILLLIIIYLPVFWLRPTMLLLLPNHLKIPKTPLNPEIKLLGGLLSFLKYNSRVLDAWVNKHLATWQKKFLEKSIVNEQKNYVPLPVQLNGTEIEELTWETLINSYHQEKRMRLLIWGEGGSGKTTIACQIAKWAMKKPEKDQAVHKHLMLPVLINREIDQTEDDDTIPIIETILSEIQELSDKEKIADQFLIEQLLRKRRIFLIVDRYSEMSPETQEKINPDDKEFPANALVFVSRIEEKFLGIDAKIKTNRFDGEKLVHFLKEYLKKCGKWHLFEADQEEFLQECAQLAGTFKNQKTITPLLAKFYAEKMVNSKENNFTLKPSLDNIPDLMLKHLQKLNAKGEIETRSEYPKVTEDAQLIAWKCVEQNYRPSYIEREKVVKAFEQLGRDDAVLCLEYFQKQLQLLRPIGYGEIQDRNQIRFTLEPLAEYLAALYLLKENKDDHEKWQEFLVTAEEKLGHEKIQGFLLAVRDCCLAKGSEVNVPSFVVDEIGKLTKDEHLRMSYATVNSQNQLVKIR</sequence>
<accession>Q10YE1</accession>
<reference evidence="4" key="1">
    <citation type="submission" date="2006-06" db="EMBL/GenBank/DDBJ databases">
        <title>Complete sequence of Trichodesmium erythraeum IMS101.</title>
        <authorList>
            <consortium name="US DOE Joint Genome Institute"/>
            <person name="Copeland A."/>
            <person name="Lucas S."/>
            <person name="Lapidus A."/>
            <person name="Barry K."/>
            <person name="Detter J.C."/>
            <person name="Glavina del Rio T."/>
            <person name="Hammon N."/>
            <person name="Israni S."/>
            <person name="Dalin E."/>
            <person name="Tice H."/>
            <person name="Pitluck S."/>
            <person name="Kiss H."/>
            <person name="Munk A.C."/>
            <person name="Brettin T."/>
            <person name="Bruce D."/>
            <person name="Han C."/>
            <person name="Tapia R."/>
            <person name="Gilna P."/>
            <person name="Schmutz J."/>
            <person name="Larimer F."/>
            <person name="Land M."/>
            <person name="Hauser L."/>
            <person name="Kyrpides N."/>
            <person name="Kim E."/>
            <person name="Richardson P."/>
        </authorList>
    </citation>
    <scope>NUCLEOTIDE SEQUENCE [LARGE SCALE GENOMIC DNA]</scope>
    <source>
        <strain evidence="4">IMS101</strain>
    </source>
</reference>
<evidence type="ECO:0000259" key="3">
    <source>
        <dbReference type="Pfam" id="PF22731"/>
    </source>
</evidence>
<evidence type="ECO:0000313" key="4">
    <source>
        <dbReference type="EMBL" id="ABG52733.1"/>
    </source>
</evidence>
<organism evidence="4">
    <name type="scientific">Trichodesmium erythraeum (strain IMS101)</name>
    <dbReference type="NCBI Taxonomy" id="203124"/>
    <lineage>
        <taxon>Bacteria</taxon>
        <taxon>Bacillati</taxon>
        <taxon>Cyanobacteriota</taxon>
        <taxon>Cyanophyceae</taxon>
        <taxon>Oscillatoriophycideae</taxon>
        <taxon>Oscillatoriales</taxon>
        <taxon>Microcoleaceae</taxon>
        <taxon>Trichodesmium</taxon>
    </lineage>
</organism>
<dbReference type="eggNOG" id="COG5635">
    <property type="taxonomic scope" value="Bacteria"/>
</dbReference>
<evidence type="ECO:0000256" key="1">
    <source>
        <dbReference type="SAM" id="MobiDB-lite"/>
    </source>
</evidence>
<keyword evidence="2" id="KW-1133">Transmembrane helix</keyword>
<keyword evidence="2" id="KW-0812">Transmembrane</keyword>
<feature type="transmembrane region" description="Helical" evidence="2">
    <location>
        <begin position="126"/>
        <end position="143"/>
    </location>
</feature>
<keyword evidence="2" id="KW-0472">Membrane</keyword>
<dbReference type="EMBL" id="CP000393">
    <property type="protein sequence ID" value="ABG52733.1"/>
    <property type="molecule type" value="Genomic_DNA"/>
</dbReference>
<dbReference type="Pfam" id="PF22731">
    <property type="entry name" value="NCH4"/>
    <property type="match status" value="1"/>
</dbReference>